<evidence type="ECO:0000313" key="6">
    <source>
        <dbReference type="EMBL" id="QEY65310.1"/>
    </source>
</evidence>
<dbReference type="Pfam" id="PF00565">
    <property type="entry name" value="SNase"/>
    <property type="match status" value="1"/>
</dbReference>
<keyword evidence="4" id="KW-0732">Signal</keyword>
<dbReference type="Proteomes" id="UP000327179">
    <property type="component" value="Chromosome"/>
</dbReference>
<evidence type="ECO:0000256" key="2">
    <source>
        <dbReference type="ARBA" id="ARBA00022759"/>
    </source>
</evidence>
<dbReference type="RefSeq" id="WP_151137805.1">
    <property type="nucleotide sequence ID" value="NZ_CP043311.1"/>
</dbReference>
<evidence type="ECO:0000256" key="3">
    <source>
        <dbReference type="ARBA" id="ARBA00022801"/>
    </source>
</evidence>
<feature type="signal peptide" evidence="4">
    <location>
        <begin position="1"/>
        <end position="28"/>
    </location>
</feature>
<evidence type="ECO:0000256" key="4">
    <source>
        <dbReference type="SAM" id="SignalP"/>
    </source>
</evidence>
<keyword evidence="2" id="KW-0255">Endonuclease</keyword>
<organism evidence="6 7">
    <name type="scientific">Metapseudomonas lalkuanensis</name>
    <dbReference type="NCBI Taxonomy" id="2604832"/>
    <lineage>
        <taxon>Bacteria</taxon>
        <taxon>Pseudomonadati</taxon>
        <taxon>Pseudomonadota</taxon>
        <taxon>Gammaproteobacteria</taxon>
        <taxon>Pseudomonadales</taxon>
        <taxon>Pseudomonadaceae</taxon>
        <taxon>Metapseudomonas</taxon>
    </lineage>
</organism>
<dbReference type="PANTHER" id="PTHR12302">
    <property type="entry name" value="EBNA2 BINDING PROTEIN P100"/>
    <property type="match status" value="1"/>
</dbReference>
<feature type="chain" id="PRO_5023874628" evidence="4">
    <location>
        <begin position="29"/>
        <end position="266"/>
    </location>
</feature>
<dbReference type="AlphaFoldDB" id="A0A5J6QS41"/>
<gene>
    <name evidence="6" type="ORF">FXN65_25835</name>
</gene>
<dbReference type="GO" id="GO:0004519">
    <property type="term" value="F:endonuclease activity"/>
    <property type="evidence" value="ECO:0007669"/>
    <property type="project" value="UniProtKB-KW"/>
</dbReference>
<feature type="domain" description="TNase-like" evidence="5">
    <location>
        <begin position="35"/>
        <end position="166"/>
    </location>
</feature>
<dbReference type="Gene3D" id="2.40.50.90">
    <property type="match status" value="1"/>
</dbReference>
<keyword evidence="7" id="KW-1185">Reference proteome</keyword>
<keyword evidence="1" id="KW-0540">Nuclease</keyword>
<proteinExistence type="predicted"/>
<evidence type="ECO:0000259" key="5">
    <source>
        <dbReference type="PROSITE" id="PS50830"/>
    </source>
</evidence>
<sequence>MAKSPLTRKAPLTGAFFFFWLLSFSLHAACPLSGNLPTYKVRKVVDGDTLRLVDGRSVRLIGLNAPELARKGRSDEPYAVAAHRRLTELVKSSGGRVGLRLGREPKDHYGRTLAHLYDSSGRNLEERLLAEGLAFHIAIAPNAALSGCHAIAEREARRAGRGLWRRPPLQSPWQLRRGGFALVQGRVARVERNRGGVWLQLDGPLVLRVELKHLRQFDAATLQRLEGRRIEARGWVIDRARRGGVNTRNPRWMLPLTHNGMLEVIR</sequence>
<reference evidence="6 7" key="1">
    <citation type="submission" date="2019-08" db="EMBL/GenBank/DDBJ databases">
        <title>Whole-genome Sequencing of e-waste polymer degrading bacterium Pseudomonas sp. strain PE08.</title>
        <authorList>
            <person name="Kirdat K."/>
            <person name="Debbarma P."/>
            <person name="Narawade N."/>
            <person name="Suyal D."/>
            <person name="Thorat V."/>
            <person name="Shouche Y."/>
            <person name="Goel R."/>
            <person name="Yadav A."/>
        </authorList>
    </citation>
    <scope>NUCLEOTIDE SEQUENCE [LARGE SCALE GENOMIC DNA]</scope>
    <source>
        <strain evidence="6 7">PE08</strain>
    </source>
</reference>
<dbReference type="SUPFAM" id="SSF50199">
    <property type="entry name" value="Staphylococcal nuclease"/>
    <property type="match status" value="1"/>
</dbReference>
<protein>
    <submittedName>
        <fullName evidence="6">Thermonuclease family protein</fullName>
    </submittedName>
</protein>
<accession>A0A5J6QS41</accession>
<evidence type="ECO:0000256" key="1">
    <source>
        <dbReference type="ARBA" id="ARBA00022722"/>
    </source>
</evidence>
<dbReference type="KEGG" id="plal:FXN65_25835"/>
<dbReference type="SMART" id="SM00318">
    <property type="entry name" value="SNc"/>
    <property type="match status" value="1"/>
</dbReference>
<keyword evidence="3" id="KW-0378">Hydrolase</keyword>
<name>A0A5J6QS41_9GAMM</name>
<dbReference type="InterPro" id="IPR035437">
    <property type="entry name" value="SNase_OB-fold_sf"/>
</dbReference>
<dbReference type="PANTHER" id="PTHR12302:SF3">
    <property type="entry name" value="SERINE_THREONINE-PROTEIN KINASE 31"/>
    <property type="match status" value="1"/>
</dbReference>
<evidence type="ECO:0000313" key="7">
    <source>
        <dbReference type="Proteomes" id="UP000327179"/>
    </source>
</evidence>
<dbReference type="GO" id="GO:0016787">
    <property type="term" value="F:hydrolase activity"/>
    <property type="evidence" value="ECO:0007669"/>
    <property type="project" value="UniProtKB-KW"/>
</dbReference>
<dbReference type="PROSITE" id="PS50830">
    <property type="entry name" value="TNASE_3"/>
    <property type="match status" value="1"/>
</dbReference>
<dbReference type="InterPro" id="IPR016071">
    <property type="entry name" value="Staphylococal_nuclease_OB-fold"/>
</dbReference>
<dbReference type="EMBL" id="CP043311">
    <property type="protein sequence ID" value="QEY65310.1"/>
    <property type="molecule type" value="Genomic_DNA"/>
</dbReference>